<dbReference type="InterPro" id="IPR042231">
    <property type="entry name" value="Cho/carn_acyl_trans_2"/>
</dbReference>
<keyword evidence="3 5" id="KW-0012">Acyltransferase</keyword>
<keyword evidence="2 5" id="KW-0808">Transferase</keyword>
<dbReference type="InterPro" id="IPR000542">
    <property type="entry name" value="Carn_acyl_trans"/>
</dbReference>
<gene>
    <name evidence="7" type="ORF">B1813_07055</name>
</gene>
<dbReference type="RefSeq" id="WP_081191162.1">
    <property type="nucleotide sequence ID" value="NZ_MWIH01000005.1"/>
</dbReference>
<dbReference type="InterPro" id="IPR023213">
    <property type="entry name" value="CAT-like_dom_sf"/>
</dbReference>
<dbReference type="Gene3D" id="3.30.559.10">
    <property type="entry name" value="Chloramphenicol acetyltransferase-like domain"/>
    <property type="match status" value="1"/>
</dbReference>
<dbReference type="GO" id="GO:0016746">
    <property type="term" value="F:acyltransferase activity"/>
    <property type="evidence" value="ECO:0007669"/>
    <property type="project" value="UniProtKB-KW"/>
</dbReference>
<dbReference type="Proteomes" id="UP000192591">
    <property type="component" value="Unassembled WGS sequence"/>
</dbReference>
<keyword evidence="8" id="KW-1185">Reference proteome</keyword>
<dbReference type="PANTHER" id="PTHR22589">
    <property type="entry name" value="CARNITINE O-ACYLTRANSFERASE"/>
    <property type="match status" value="1"/>
</dbReference>
<evidence type="ECO:0000313" key="7">
    <source>
        <dbReference type="EMBL" id="OQO92029.1"/>
    </source>
</evidence>
<organism evidence="7 8">
    <name type="scientific">Saccharomonospora piscinae</name>
    <dbReference type="NCBI Taxonomy" id="687388"/>
    <lineage>
        <taxon>Bacteria</taxon>
        <taxon>Bacillati</taxon>
        <taxon>Actinomycetota</taxon>
        <taxon>Actinomycetes</taxon>
        <taxon>Pseudonocardiales</taxon>
        <taxon>Pseudonocardiaceae</taxon>
        <taxon>Saccharomonospora</taxon>
    </lineage>
</organism>
<evidence type="ECO:0000256" key="4">
    <source>
        <dbReference type="PIRSR" id="PIRSR600542-1"/>
    </source>
</evidence>
<sequence length="594" mass="65031">MTDTQTSRTFAHEDRLPRVPLPSLDDTCARFLEWCGPLLDADQRATTESAVAELLRPDSTARALHSELERYDASDGVESWLDQFWPSRYLGRRDRIALNANFFFLLEPSPLPQLTRAAELVAAAVDYKRRLDAEDIPPVVQRGNPLSMKQNAFLFSTTRIPGEHQDTVRAPYSAEHPGPSPARHIVVFHRGSAFRVQVLTGDGAPVARADIEAALAEITKSAADEPSAAVGPLTTKARAQWAASREALAALPGNADALDVVETALFCLCLDDVTPADTHEACDLLLHGDSRNRWFDKSVSFVVFADGTAGLNIEHCGLDGTTVLSFVDTLAATELPAVPERGPAPVSPVEFTLDDALRADARAAEEAFTDYAAANATTTLSFDDLGSRRIKELGLSPDAFMQLAYQLAHRRAKGFVGATYESIATRQYRNGRTEAMRVVTPEMVRFTEVMDDPDADSTERLAALRAAADRHVVRAKQCQTGQAPEQHLWELELIQRRRGAELGLTEPLALNDIPGWSVMRDDYLSTSSAPSEHIQYFGFGSTSSHCIGVAYVLLPGHVNLYLSTPRPVADQLHSFAEHLTTALYELEDLLLTDG</sequence>
<proteinExistence type="inferred from homology"/>
<comment type="caution">
    <text evidence="7">The sequence shown here is derived from an EMBL/GenBank/DDBJ whole genome shotgun (WGS) entry which is preliminary data.</text>
</comment>
<protein>
    <submittedName>
        <fullName evidence="7">Carnitine O-acetyltransferase</fullName>
    </submittedName>
</protein>
<feature type="domain" description="Choline/carnitine acyltransferase" evidence="6">
    <location>
        <begin position="19"/>
        <end position="580"/>
    </location>
</feature>
<comment type="similarity">
    <text evidence="1 5">Belongs to the carnitine/choline acetyltransferase family.</text>
</comment>
<evidence type="ECO:0000256" key="5">
    <source>
        <dbReference type="RuleBase" id="RU003801"/>
    </source>
</evidence>
<evidence type="ECO:0000256" key="2">
    <source>
        <dbReference type="ARBA" id="ARBA00022679"/>
    </source>
</evidence>
<accession>A0A1V9A4H4</accession>
<evidence type="ECO:0000256" key="3">
    <source>
        <dbReference type="ARBA" id="ARBA00023315"/>
    </source>
</evidence>
<dbReference type="Gene3D" id="3.30.559.70">
    <property type="entry name" value="Choline/Carnitine o-acyltransferase, domain 2"/>
    <property type="match status" value="1"/>
</dbReference>
<reference evidence="7 8" key="1">
    <citation type="submission" date="2017-02" db="EMBL/GenBank/DDBJ databases">
        <title>Draft genome of Saccharomonospora sp. 154.</title>
        <authorList>
            <person name="Alonso-Carmona G.S."/>
            <person name="De La Haba R."/>
            <person name="Vera-Gargallo B."/>
            <person name="Sandoval-Trujillo A.H."/>
            <person name="Ramirez-Duran N."/>
            <person name="Ventosa A."/>
        </authorList>
    </citation>
    <scope>NUCLEOTIDE SEQUENCE [LARGE SCALE GENOMIC DNA]</scope>
    <source>
        <strain evidence="7 8">LRS4.154</strain>
    </source>
</reference>
<dbReference type="InterPro" id="IPR039551">
    <property type="entry name" value="Cho/carn_acyl_trans"/>
</dbReference>
<feature type="active site" description="Proton acceptor" evidence="4">
    <location>
        <position position="315"/>
    </location>
</feature>
<dbReference type="PROSITE" id="PS00440">
    <property type="entry name" value="ACYLTRANSF_C_2"/>
    <property type="match status" value="1"/>
</dbReference>
<evidence type="ECO:0000256" key="1">
    <source>
        <dbReference type="ARBA" id="ARBA00005232"/>
    </source>
</evidence>
<dbReference type="EMBL" id="MWIH01000005">
    <property type="protein sequence ID" value="OQO92029.1"/>
    <property type="molecule type" value="Genomic_DNA"/>
</dbReference>
<evidence type="ECO:0000259" key="6">
    <source>
        <dbReference type="Pfam" id="PF00755"/>
    </source>
</evidence>
<dbReference type="AlphaFoldDB" id="A0A1V9A4H4"/>
<evidence type="ECO:0000313" key="8">
    <source>
        <dbReference type="Proteomes" id="UP000192591"/>
    </source>
</evidence>
<name>A0A1V9A4H4_SACPI</name>
<dbReference type="Pfam" id="PF00755">
    <property type="entry name" value="Carn_acyltransf"/>
    <property type="match status" value="1"/>
</dbReference>
<dbReference type="SUPFAM" id="SSF52777">
    <property type="entry name" value="CoA-dependent acyltransferases"/>
    <property type="match status" value="2"/>
</dbReference>
<dbReference type="STRING" id="1962155.B1813_07055"/>